<dbReference type="Gene3D" id="3.80.10.10">
    <property type="entry name" value="Ribonuclease Inhibitor"/>
    <property type="match status" value="1"/>
</dbReference>
<gene>
    <name evidence="11" type="ORF">SORBI_3006G168500</name>
</gene>
<evidence type="ECO:0000256" key="3">
    <source>
        <dbReference type="ARBA" id="ARBA00022737"/>
    </source>
</evidence>
<keyword evidence="4" id="KW-0547">Nucleotide-binding</keyword>
<dbReference type="Pfam" id="PF00931">
    <property type="entry name" value="NB-ARC"/>
    <property type="match status" value="1"/>
</dbReference>
<dbReference type="GO" id="GO:0043531">
    <property type="term" value="F:ADP binding"/>
    <property type="evidence" value="ECO:0007669"/>
    <property type="project" value="InterPro"/>
</dbReference>
<evidence type="ECO:0000256" key="2">
    <source>
        <dbReference type="ARBA" id="ARBA00022614"/>
    </source>
</evidence>
<dbReference type="InterPro" id="IPR058922">
    <property type="entry name" value="WHD_DRP"/>
</dbReference>
<reference evidence="12" key="2">
    <citation type="journal article" date="2018" name="Plant J.">
        <title>The Sorghum bicolor reference genome: improved assembly, gene annotations, a transcriptome atlas, and signatures of genome organization.</title>
        <authorList>
            <person name="McCormick R.F."/>
            <person name="Truong S.K."/>
            <person name="Sreedasyam A."/>
            <person name="Jenkins J."/>
            <person name="Shu S."/>
            <person name="Sims D."/>
            <person name="Kennedy M."/>
            <person name="Amirebrahimi M."/>
            <person name="Weers B.D."/>
            <person name="McKinley B."/>
            <person name="Mattison A."/>
            <person name="Morishige D.T."/>
            <person name="Grimwood J."/>
            <person name="Schmutz J."/>
            <person name="Mullet J.E."/>
        </authorList>
    </citation>
    <scope>NUCLEOTIDE SEQUENCE [LARGE SCALE GENOMIC DNA]</scope>
    <source>
        <strain evidence="12">cv. BTx623</strain>
    </source>
</reference>
<keyword evidence="6" id="KW-0175">Coiled coil</keyword>
<feature type="domain" description="Disease resistance R13L4/SHOC-2-like LRR" evidence="10">
    <location>
        <begin position="550"/>
        <end position="872"/>
    </location>
</feature>
<dbReference type="PANTHER" id="PTHR23155">
    <property type="entry name" value="DISEASE RESISTANCE PROTEIN RP"/>
    <property type="match status" value="1"/>
</dbReference>
<dbReference type="PANTHER" id="PTHR23155:SF943">
    <property type="entry name" value="OS08G0193700 PROTEIN"/>
    <property type="match status" value="1"/>
</dbReference>
<dbReference type="FunFam" id="3.40.50.300:FF:001091">
    <property type="entry name" value="Probable disease resistance protein At1g61300"/>
    <property type="match status" value="1"/>
</dbReference>
<evidence type="ECO:0000313" key="11">
    <source>
        <dbReference type="EMBL" id="KXG26778.2"/>
    </source>
</evidence>
<evidence type="ECO:0008006" key="13">
    <source>
        <dbReference type="Google" id="ProtNLM"/>
    </source>
</evidence>
<reference evidence="11 12" key="1">
    <citation type="journal article" date="2009" name="Nature">
        <title>The Sorghum bicolor genome and the diversification of grasses.</title>
        <authorList>
            <person name="Paterson A.H."/>
            <person name="Bowers J.E."/>
            <person name="Bruggmann R."/>
            <person name="Dubchak I."/>
            <person name="Grimwood J."/>
            <person name="Gundlach H."/>
            <person name="Haberer G."/>
            <person name="Hellsten U."/>
            <person name="Mitros T."/>
            <person name="Poliakov A."/>
            <person name="Schmutz J."/>
            <person name="Spannagl M."/>
            <person name="Tang H."/>
            <person name="Wang X."/>
            <person name="Wicker T."/>
            <person name="Bharti A.K."/>
            <person name="Chapman J."/>
            <person name="Feltus F.A."/>
            <person name="Gowik U."/>
            <person name="Grigoriev I.V."/>
            <person name="Lyons E."/>
            <person name="Maher C.A."/>
            <person name="Martis M."/>
            <person name="Narechania A."/>
            <person name="Otillar R.P."/>
            <person name="Penning B.W."/>
            <person name="Salamov A.A."/>
            <person name="Wang Y."/>
            <person name="Zhang L."/>
            <person name="Carpita N.C."/>
            <person name="Freeling M."/>
            <person name="Gingle A.R."/>
            <person name="Hash C.T."/>
            <person name="Keller B."/>
            <person name="Klein P."/>
            <person name="Kresovich S."/>
            <person name="McCann M.C."/>
            <person name="Ming R."/>
            <person name="Peterson D.G."/>
            <person name="Mehboob-ur-Rahman"/>
            <person name="Ware D."/>
            <person name="Westhoff P."/>
            <person name="Mayer K.F."/>
            <person name="Messing J."/>
            <person name="Rokhsar D.S."/>
        </authorList>
    </citation>
    <scope>NUCLEOTIDE SEQUENCE [LARGE SCALE GENOMIC DNA]</scope>
    <source>
        <strain evidence="12">cv. BTx623</strain>
    </source>
</reference>
<dbReference type="InterPro" id="IPR002182">
    <property type="entry name" value="NB-ARC"/>
</dbReference>
<evidence type="ECO:0000256" key="5">
    <source>
        <dbReference type="ARBA" id="ARBA00022821"/>
    </source>
</evidence>
<dbReference type="Pfam" id="PF18052">
    <property type="entry name" value="Rx_N"/>
    <property type="match status" value="1"/>
</dbReference>
<dbReference type="InterPro" id="IPR044974">
    <property type="entry name" value="Disease_R_plants"/>
</dbReference>
<proteinExistence type="inferred from homology"/>
<dbReference type="eggNOG" id="KOG4658">
    <property type="taxonomic scope" value="Eukaryota"/>
</dbReference>
<dbReference type="Gene3D" id="3.40.50.300">
    <property type="entry name" value="P-loop containing nucleotide triphosphate hydrolases"/>
    <property type="match status" value="1"/>
</dbReference>
<feature type="domain" description="Disease resistance protein winged helix" evidence="9">
    <location>
        <begin position="433"/>
        <end position="504"/>
    </location>
</feature>
<dbReference type="STRING" id="4558.A0A1B6PM90"/>
<feature type="domain" description="Disease resistance N-terminal" evidence="8">
    <location>
        <begin position="17"/>
        <end position="89"/>
    </location>
</feature>
<evidence type="ECO:0000256" key="4">
    <source>
        <dbReference type="ARBA" id="ARBA00022741"/>
    </source>
</evidence>
<dbReference type="Proteomes" id="UP000000768">
    <property type="component" value="Chromosome 6"/>
</dbReference>
<evidence type="ECO:0000259" key="9">
    <source>
        <dbReference type="Pfam" id="PF23559"/>
    </source>
</evidence>
<keyword evidence="5" id="KW-0611">Plant defense</keyword>
<dbReference type="Gene3D" id="1.10.10.10">
    <property type="entry name" value="Winged helix-like DNA-binding domain superfamily/Winged helix DNA-binding domain"/>
    <property type="match status" value="1"/>
</dbReference>
<feature type="domain" description="NB-ARC" evidence="7">
    <location>
        <begin position="175"/>
        <end position="345"/>
    </location>
</feature>
<dbReference type="InterPro" id="IPR055414">
    <property type="entry name" value="LRR_R13L4/SHOC2-like"/>
</dbReference>
<dbReference type="FunFam" id="1.10.10.10:FF:000322">
    <property type="entry name" value="Probable disease resistance protein At1g63360"/>
    <property type="match status" value="1"/>
</dbReference>
<name>A0A1B6PM90_SORBI</name>
<evidence type="ECO:0000259" key="8">
    <source>
        <dbReference type="Pfam" id="PF18052"/>
    </source>
</evidence>
<dbReference type="InParanoid" id="A0A1B6PM90"/>
<dbReference type="Gramene" id="KXG26778">
    <property type="protein sequence ID" value="KXG26778"/>
    <property type="gene ID" value="SORBI_3006G168500"/>
</dbReference>
<dbReference type="GO" id="GO:0002758">
    <property type="term" value="P:innate immune response-activating signaling pathway"/>
    <property type="evidence" value="ECO:0007669"/>
    <property type="project" value="UniProtKB-ARBA"/>
</dbReference>
<evidence type="ECO:0000313" key="12">
    <source>
        <dbReference type="Proteomes" id="UP000000768"/>
    </source>
</evidence>
<dbReference type="InterPro" id="IPR032675">
    <property type="entry name" value="LRR_dom_sf"/>
</dbReference>
<keyword evidence="2" id="KW-0433">Leucine-rich repeat</keyword>
<dbReference type="Gene3D" id="1.10.8.430">
    <property type="entry name" value="Helical domain of apoptotic protease-activating factors"/>
    <property type="match status" value="1"/>
</dbReference>
<dbReference type="Pfam" id="PF23559">
    <property type="entry name" value="WHD_DRP"/>
    <property type="match status" value="1"/>
</dbReference>
<keyword evidence="12" id="KW-1185">Reference proteome</keyword>
<evidence type="ECO:0000259" key="10">
    <source>
        <dbReference type="Pfam" id="PF23598"/>
    </source>
</evidence>
<dbReference type="SUPFAM" id="SSF52058">
    <property type="entry name" value="L domain-like"/>
    <property type="match status" value="1"/>
</dbReference>
<dbReference type="Pfam" id="PF23598">
    <property type="entry name" value="LRR_14"/>
    <property type="match status" value="1"/>
</dbReference>
<dbReference type="AlphaFoldDB" id="A0A1B6PM90"/>
<dbReference type="InterPro" id="IPR036388">
    <property type="entry name" value="WH-like_DNA-bd_sf"/>
</dbReference>
<dbReference type="InterPro" id="IPR027417">
    <property type="entry name" value="P-loop_NTPase"/>
</dbReference>
<accession>A0A1B6PM90</accession>
<dbReference type="SUPFAM" id="SSF52540">
    <property type="entry name" value="P-loop containing nucleoside triphosphate hydrolases"/>
    <property type="match status" value="1"/>
</dbReference>
<dbReference type="GO" id="GO:0042742">
    <property type="term" value="P:defense response to bacterium"/>
    <property type="evidence" value="ECO:0007669"/>
    <property type="project" value="UniProtKB-ARBA"/>
</dbReference>
<dbReference type="InterPro" id="IPR042197">
    <property type="entry name" value="Apaf_helical"/>
</dbReference>
<evidence type="ECO:0000256" key="1">
    <source>
        <dbReference type="ARBA" id="ARBA00008894"/>
    </source>
</evidence>
<sequence>MAEMIAVSLSAKAAASLSEPAAVELSSLFAIRSGVAAAVRELELLRAFLRFADSRCGTDDLAVAWINQVRNAAFELEDVVDEYSYLSGRGFIRSCANLGAWFALSRRLRKARDRLRELSGAKAQYGILPAISSAGAERSSAVGGSATFISRKVADTAHFLGKEDIVGFAAQRSLLMEWLTEDMEPRRTLVAVWGMGGVGKTTLVTNVFREVAASFHFDCAAWVSVSKNFTREDLLKRVLKELQRDVSAGVPKDVEETSYRSLVEVLQGILSKKRYLVLLDDVWDAAAWYEIRSAFVDDGTRSRIIITTRSQDVANLAKSTRTILLKPLPEKEAWCLFCNTTFREDADRECPQHLEHWALRILNKCSGLPLAIVSVGNVLALKEKSEFAWKSVHDSLVWDESTDHGIGQVSSILNLSIDDLPYHLKRCFLYCSIYPEDFFVKRKILIRKWIAEGFVEEKNHATMEDVADDYLNQLVQRSLLQVVMKNEFGRAKRFQIHDLIRELILSRSAKEGHFVFSKCTATFESNSNFRHLIIDRCRSSDIPAPKMASLRSLHGFKTDLDASLLSSFRLLTVLDLWYVPINKLPSAVTNLFNLCYLGIRSTLIKELPHELGRLHKLQTLDAKWSMVQRLPSNITKLKSLRHLILFRRYAADFRFLYPGKAVVLPDGMRNLTCLQTLKYIEANEETVRSLGSLKQMRSLELCGVHEGNLIHLPSSISKMSYLQCLGIVSRDADVQLDLESFSPPPVKLQKFTLAGRLVGNKLPSWFRHLSGLMQLKLHSSKLKEDSIGLLSALPRLFDLSLMDAYEEKSLVFAAGVFPVLRKLRLGDLANLSHLEFQQGSLVNLDKLMLRQCFELTKIPQGIENLVHLQNLELCDMPIELTDKIQKGQGSEGKHQDALHTTIVKVLRESPMKSWCGYLCVTNRGAYLIARHEHGTVK</sequence>
<keyword evidence="3" id="KW-0677">Repeat</keyword>
<dbReference type="OMA" id="RAKRCCI"/>
<dbReference type="InterPro" id="IPR041118">
    <property type="entry name" value="Rx_N"/>
</dbReference>
<evidence type="ECO:0000259" key="7">
    <source>
        <dbReference type="Pfam" id="PF00931"/>
    </source>
</evidence>
<evidence type="ECO:0000256" key="6">
    <source>
        <dbReference type="ARBA" id="ARBA00023054"/>
    </source>
</evidence>
<protein>
    <recommendedName>
        <fullName evidence="13">NB-ARC domain-containing protein</fullName>
    </recommendedName>
</protein>
<dbReference type="Gene3D" id="1.20.5.4130">
    <property type="match status" value="1"/>
</dbReference>
<dbReference type="EMBL" id="CM000765">
    <property type="protein sequence ID" value="KXG26778.2"/>
    <property type="molecule type" value="Genomic_DNA"/>
</dbReference>
<organism evidence="11 12">
    <name type="scientific">Sorghum bicolor</name>
    <name type="common">Sorghum</name>
    <name type="synonym">Sorghum vulgare</name>
    <dbReference type="NCBI Taxonomy" id="4558"/>
    <lineage>
        <taxon>Eukaryota</taxon>
        <taxon>Viridiplantae</taxon>
        <taxon>Streptophyta</taxon>
        <taxon>Embryophyta</taxon>
        <taxon>Tracheophyta</taxon>
        <taxon>Spermatophyta</taxon>
        <taxon>Magnoliopsida</taxon>
        <taxon>Liliopsida</taxon>
        <taxon>Poales</taxon>
        <taxon>Poaceae</taxon>
        <taxon>PACMAD clade</taxon>
        <taxon>Panicoideae</taxon>
        <taxon>Andropogonodae</taxon>
        <taxon>Andropogoneae</taxon>
        <taxon>Sorghinae</taxon>
        <taxon>Sorghum</taxon>
    </lineage>
</organism>
<dbReference type="PRINTS" id="PR00364">
    <property type="entry name" value="DISEASERSIST"/>
</dbReference>
<comment type="similarity">
    <text evidence="1">Belongs to the disease resistance NB-LRR family.</text>
</comment>
<dbReference type="GO" id="GO:0009626">
    <property type="term" value="P:plant-type hypersensitive response"/>
    <property type="evidence" value="ECO:0007669"/>
    <property type="project" value="UniProtKB-ARBA"/>
</dbReference>